<reference evidence="1 2" key="1">
    <citation type="submission" date="2019-03" db="EMBL/GenBank/DDBJ databases">
        <title>Genomic Encyclopedia of Type Strains, Phase III (KMG-III): the genomes of soil and plant-associated and newly described type strains.</title>
        <authorList>
            <person name="Whitman W."/>
        </authorList>
    </citation>
    <scope>NUCLEOTIDE SEQUENCE [LARGE SCALE GENOMIC DNA]</scope>
    <source>
        <strain evidence="1 2">CGMCC 1.12802</strain>
    </source>
</reference>
<sequence length="41" mass="4978">MESVNFEYLAPLLPNRCCLQYFLFSRIGNFVRSFRFREAEI</sequence>
<evidence type="ECO:0000313" key="2">
    <source>
        <dbReference type="Proteomes" id="UP000295313"/>
    </source>
</evidence>
<keyword evidence="2" id="KW-1185">Reference proteome</keyword>
<comment type="caution">
    <text evidence="1">The sequence shown here is derived from an EMBL/GenBank/DDBJ whole genome shotgun (WGS) entry which is preliminary data.</text>
</comment>
<organism evidence="1 2">
    <name type="scientific">Epilithonimonas xixisoli</name>
    <dbReference type="NCBI Taxonomy" id="1476462"/>
    <lineage>
        <taxon>Bacteria</taxon>
        <taxon>Pseudomonadati</taxon>
        <taxon>Bacteroidota</taxon>
        <taxon>Flavobacteriia</taxon>
        <taxon>Flavobacteriales</taxon>
        <taxon>Weeksellaceae</taxon>
        <taxon>Chryseobacterium group</taxon>
        <taxon>Epilithonimonas</taxon>
    </lineage>
</organism>
<accession>A0A4R8I2S7</accession>
<feature type="non-terminal residue" evidence="1">
    <location>
        <position position="41"/>
    </location>
</feature>
<dbReference type="Proteomes" id="UP000295313">
    <property type="component" value="Unassembled WGS sequence"/>
</dbReference>
<dbReference type="AlphaFoldDB" id="A0A4R8I2S7"/>
<protein>
    <submittedName>
        <fullName evidence="1">Uncharacterized protein</fullName>
    </submittedName>
</protein>
<evidence type="ECO:0000313" key="1">
    <source>
        <dbReference type="EMBL" id="TDX82013.1"/>
    </source>
</evidence>
<dbReference type="EMBL" id="SOEO01000009">
    <property type="protein sequence ID" value="TDX82013.1"/>
    <property type="molecule type" value="Genomic_DNA"/>
</dbReference>
<name>A0A4R8I2S7_9FLAO</name>
<proteinExistence type="predicted"/>
<gene>
    <name evidence="1" type="ORF">B0I22_3442</name>
</gene>